<dbReference type="RefSeq" id="WP_134170952.1">
    <property type="nucleotide sequence ID" value="NZ_SODD01000045.1"/>
</dbReference>
<dbReference type="InterPro" id="IPR010280">
    <property type="entry name" value="U5_MeTrfase_fam"/>
</dbReference>
<dbReference type="Gene3D" id="3.40.50.150">
    <property type="entry name" value="Vaccinia Virus protein VP39"/>
    <property type="match status" value="1"/>
</dbReference>
<dbReference type="GO" id="GO:0070475">
    <property type="term" value="P:rRNA base methylation"/>
    <property type="evidence" value="ECO:0007669"/>
    <property type="project" value="TreeGrafter"/>
</dbReference>
<dbReference type="Pfam" id="PF05958">
    <property type="entry name" value="tRNA_U5-meth_tr"/>
    <property type="match status" value="1"/>
</dbReference>
<dbReference type="InterPro" id="IPR012340">
    <property type="entry name" value="NA-bd_OB-fold"/>
</dbReference>
<comment type="caution">
    <text evidence="6">The sequence shown here is derived from an EMBL/GenBank/DDBJ whole genome shotgun (WGS) entry which is preliminary data.</text>
</comment>
<dbReference type="AlphaFoldDB" id="A0A4R7Z8W2"/>
<keyword evidence="3 4" id="KW-0949">S-adenosyl-L-methionine</keyword>
<sequence>MLNKKAKVKGEILAIEDNGLGFMQVHKDKVYVKQVLVGEVVEAIVTKKIKEGYIADVVKVIKPSSIRTKVKCPYFTRCGSCNYLHMLYPFELKLKTEQVKGLVEQYRLPMQVHNCEGMKEPYAYRNKLILSFGKSRKNEVVSGFYEPYSHKLVNIGNCLLHDKKSNDLIAHIKDCVKKCRIDVYDEATKRGFLKHVQLRENQKGEFLVTIVVVDKEFKGKKKFIDMLLDGHSEIVSIVQNINNRHTVVVLGNEEVVLYGKGYIEDTLCGLTFRISSKSFYQINHEQCEKLYTKALSMLKLKGTETVIDTYSGIGTISLLLAKQAKKVYGVEINAQAVKDANVNKEINGIQNVDFVCSDSGEYMQRLARVKQAVDVVVMDPARDGADKNFIDALLTLKPKHILYISCNPETQMRDIKQLNRVYNCKTVELFDMFPRTNHVESIVLLSRK</sequence>
<name>A0A4R7Z8W2_9FIRM</name>
<feature type="active site" evidence="5">
    <location>
        <position position="406"/>
    </location>
</feature>
<accession>A0A4R7Z8W2</accession>
<dbReference type="Gene3D" id="2.40.50.140">
    <property type="entry name" value="Nucleic acid-binding proteins"/>
    <property type="match status" value="1"/>
</dbReference>
<dbReference type="EMBL" id="SODD01000045">
    <property type="protein sequence ID" value="TDW13180.1"/>
    <property type="molecule type" value="Genomic_DNA"/>
</dbReference>
<evidence type="ECO:0000256" key="4">
    <source>
        <dbReference type="PROSITE-ProRule" id="PRU01024"/>
    </source>
</evidence>
<gene>
    <name evidence="6" type="ORF">EDD63_1458</name>
</gene>
<dbReference type="CDD" id="cd02440">
    <property type="entry name" value="AdoMet_MTases"/>
    <property type="match status" value="1"/>
</dbReference>
<reference evidence="6 7" key="1">
    <citation type="submission" date="2019-03" db="EMBL/GenBank/DDBJ databases">
        <title>Genomic Encyclopedia of Type Strains, Phase IV (KMG-IV): sequencing the most valuable type-strain genomes for metagenomic binning, comparative biology and taxonomic classification.</title>
        <authorList>
            <person name="Goeker M."/>
        </authorList>
    </citation>
    <scope>NUCLEOTIDE SEQUENCE [LARGE SCALE GENOMIC DNA]</scope>
    <source>
        <strain evidence="6 7">DSM 28867</strain>
    </source>
</reference>
<dbReference type="Gene3D" id="2.40.50.1070">
    <property type="match status" value="1"/>
</dbReference>
<dbReference type="PANTHER" id="PTHR11061">
    <property type="entry name" value="RNA M5U METHYLTRANSFERASE"/>
    <property type="match status" value="1"/>
</dbReference>
<dbReference type="SUPFAM" id="SSF53335">
    <property type="entry name" value="S-adenosyl-L-methionine-dependent methyltransferases"/>
    <property type="match status" value="1"/>
</dbReference>
<organism evidence="6 7">
    <name type="scientific">Breznakia blatticola</name>
    <dbReference type="NCBI Taxonomy" id="1754012"/>
    <lineage>
        <taxon>Bacteria</taxon>
        <taxon>Bacillati</taxon>
        <taxon>Bacillota</taxon>
        <taxon>Erysipelotrichia</taxon>
        <taxon>Erysipelotrichales</taxon>
        <taxon>Erysipelotrichaceae</taxon>
        <taxon>Breznakia</taxon>
    </lineage>
</organism>
<evidence type="ECO:0000313" key="7">
    <source>
        <dbReference type="Proteomes" id="UP000294743"/>
    </source>
</evidence>
<comment type="similarity">
    <text evidence="4">Belongs to the class I-like SAM-binding methyltransferase superfamily. RNA M5U methyltransferase family.</text>
</comment>
<keyword evidence="1 4" id="KW-0489">Methyltransferase</keyword>
<evidence type="ECO:0000256" key="5">
    <source>
        <dbReference type="PROSITE-ProRule" id="PRU10015"/>
    </source>
</evidence>
<evidence type="ECO:0000256" key="2">
    <source>
        <dbReference type="ARBA" id="ARBA00022679"/>
    </source>
</evidence>
<dbReference type="GO" id="GO:0070041">
    <property type="term" value="F:rRNA (uridine-C5-)-methyltransferase activity"/>
    <property type="evidence" value="ECO:0007669"/>
    <property type="project" value="TreeGrafter"/>
</dbReference>
<feature type="binding site" evidence="4">
    <location>
        <position position="310"/>
    </location>
    <ligand>
        <name>S-adenosyl-L-methionine</name>
        <dbReference type="ChEBI" id="CHEBI:59789"/>
    </ligand>
</feature>
<dbReference type="PROSITE" id="PS51687">
    <property type="entry name" value="SAM_MT_RNA_M5U"/>
    <property type="match status" value="1"/>
</dbReference>
<dbReference type="FunFam" id="3.40.50.150:FF:000009">
    <property type="entry name" value="23S rRNA (Uracil(1939)-C(5))-methyltransferase RlmD"/>
    <property type="match status" value="1"/>
</dbReference>
<feature type="binding site" evidence="4">
    <location>
        <position position="331"/>
    </location>
    <ligand>
        <name>S-adenosyl-L-methionine</name>
        <dbReference type="ChEBI" id="CHEBI:59789"/>
    </ligand>
</feature>
<evidence type="ECO:0000313" key="6">
    <source>
        <dbReference type="EMBL" id="TDW13180.1"/>
    </source>
</evidence>
<dbReference type="InterPro" id="IPR029063">
    <property type="entry name" value="SAM-dependent_MTases_sf"/>
</dbReference>
<dbReference type="NCBIfam" id="TIGR00479">
    <property type="entry name" value="rumA"/>
    <property type="match status" value="1"/>
</dbReference>
<dbReference type="InterPro" id="IPR030390">
    <property type="entry name" value="MeTrfase_TrmA_AS"/>
</dbReference>
<dbReference type="PROSITE" id="PS01230">
    <property type="entry name" value="TRMA_1"/>
    <property type="match status" value="1"/>
</dbReference>
<feature type="binding site" evidence="4">
    <location>
        <position position="379"/>
    </location>
    <ligand>
        <name>S-adenosyl-L-methionine</name>
        <dbReference type="ChEBI" id="CHEBI:59789"/>
    </ligand>
</feature>
<evidence type="ECO:0000256" key="3">
    <source>
        <dbReference type="ARBA" id="ARBA00022691"/>
    </source>
</evidence>
<evidence type="ECO:0000256" key="1">
    <source>
        <dbReference type="ARBA" id="ARBA00022603"/>
    </source>
</evidence>
<feature type="active site" description="Nucleophile" evidence="4">
    <location>
        <position position="406"/>
    </location>
</feature>
<keyword evidence="2 4" id="KW-0808">Transferase</keyword>
<feature type="binding site" evidence="4">
    <location>
        <position position="281"/>
    </location>
    <ligand>
        <name>S-adenosyl-L-methionine</name>
        <dbReference type="ChEBI" id="CHEBI:59789"/>
    </ligand>
</feature>
<dbReference type="FunFam" id="2.40.50.1070:FF:000003">
    <property type="entry name" value="23S rRNA (Uracil-5-)-methyltransferase RumA"/>
    <property type="match status" value="1"/>
</dbReference>
<keyword evidence="7" id="KW-1185">Reference proteome</keyword>
<dbReference type="PANTHER" id="PTHR11061:SF30">
    <property type="entry name" value="TRNA (URACIL(54)-C(5))-METHYLTRANSFERASE"/>
    <property type="match status" value="1"/>
</dbReference>
<dbReference type="OrthoDB" id="9804590at2"/>
<dbReference type="Proteomes" id="UP000294743">
    <property type="component" value="Unassembled WGS sequence"/>
</dbReference>
<proteinExistence type="inferred from homology"/>
<protein>
    <submittedName>
        <fullName evidence="6">23S rRNA (Uracil1939-C5)-methyltransferase</fullName>
    </submittedName>
</protein>